<comment type="caution">
    <text evidence="1">The sequence shown here is derived from an EMBL/GenBank/DDBJ whole genome shotgun (WGS) entry which is preliminary data.</text>
</comment>
<sequence length="81" mass="8979">MLRSSEYNDDRDTDVIAMSVNVEMSRSERTLALLGGARFVQLSARELGDPAKVRSVIREGLPVASAQYAREHSGVPNRLFD</sequence>
<name>A0ABV2B3Y1_9GAMM</name>
<gene>
    <name evidence="1" type="ORF">SADO_13468</name>
</gene>
<accession>A0ABV2B3Y1</accession>
<evidence type="ECO:0000313" key="2">
    <source>
        <dbReference type="Proteomes" id="UP001460888"/>
    </source>
</evidence>
<protein>
    <submittedName>
        <fullName evidence="1">Uncharacterized protein</fullName>
    </submittedName>
</protein>
<proteinExistence type="predicted"/>
<evidence type="ECO:0000313" key="1">
    <source>
        <dbReference type="EMBL" id="MES1930267.1"/>
    </source>
</evidence>
<reference evidence="1 2" key="1">
    <citation type="submission" date="2013-03" db="EMBL/GenBank/DDBJ databases">
        <title>Salinisphaera dokdonensis CL-ES53 Genome Sequencing.</title>
        <authorList>
            <person name="Li C."/>
            <person name="Lai Q."/>
            <person name="Shao Z."/>
        </authorList>
    </citation>
    <scope>NUCLEOTIDE SEQUENCE [LARGE SCALE GENOMIC DNA]</scope>
    <source>
        <strain evidence="1 2">CL-ES53</strain>
    </source>
</reference>
<dbReference type="Proteomes" id="UP001460888">
    <property type="component" value="Unassembled WGS sequence"/>
</dbReference>
<keyword evidence="2" id="KW-1185">Reference proteome</keyword>
<dbReference type="EMBL" id="APND01000004">
    <property type="protein sequence ID" value="MES1930267.1"/>
    <property type="molecule type" value="Genomic_DNA"/>
</dbReference>
<organism evidence="1 2">
    <name type="scientific">Salinisphaera dokdonensis CL-ES53</name>
    <dbReference type="NCBI Taxonomy" id="1304272"/>
    <lineage>
        <taxon>Bacteria</taxon>
        <taxon>Pseudomonadati</taxon>
        <taxon>Pseudomonadota</taxon>
        <taxon>Gammaproteobacteria</taxon>
        <taxon>Salinisphaerales</taxon>
        <taxon>Salinisphaeraceae</taxon>
        <taxon>Salinisphaera</taxon>
    </lineage>
</organism>